<name>A0A2S6HSM2_9FIRM</name>
<dbReference type="Proteomes" id="UP000237749">
    <property type="component" value="Unassembled WGS sequence"/>
</dbReference>
<dbReference type="PANTHER" id="PTHR33204">
    <property type="entry name" value="TRANSCRIPTIONAL REGULATOR, MARR FAMILY"/>
    <property type="match status" value="1"/>
</dbReference>
<accession>A0A2S6HSM2</accession>
<sequence>MNNSLTYEEFLKSLNSFKPTVNDCRISNSLVMLQGKWTNHVLFELCKQDSIRFGELKRALPEITNTMLTTTLRELESYDLVNRIQYNEIPPHVEYSLTEKGRDLIPIFYEIYKWTLKYGK</sequence>
<evidence type="ECO:0000256" key="2">
    <source>
        <dbReference type="ARBA" id="ARBA00023125"/>
    </source>
</evidence>
<gene>
    <name evidence="5" type="ORF">BXY41_106171</name>
</gene>
<proteinExistence type="predicted"/>
<keyword evidence="2" id="KW-0238">DNA-binding</keyword>
<dbReference type="PROSITE" id="PS51118">
    <property type="entry name" value="HTH_HXLR"/>
    <property type="match status" value="1"/>
</dbReference>
<keyword evidence="3" id="KW-0804">Transcription</keyword>
<dbReference type="GO" id="GO:0003677">
    <property type="term" value="F:DNA binding"/>
    <property type="evidence" value="ECO:0007669"/>
    <property type="project" value="UniProtKB-KW"/>
</dbReference>
<dbReference type="OrthoDB" id="8231503at2"/>
<evidence type="ECO:0000256" key="3">
    <source>
        <dbReference type="ARBA" id="ARBA00023163"/>
    </source>
</evidence>
<protein>
    <submittedName>
        <fullName evidence="5">HxlR family transcriptional regulator</fullName>
    </submittedName>
</protein>
<evidence type="ECO:0000256" key="1">
    <source>
        <dbReference type="ARBA" id="ARBA00023015"/>
    </source>
</evidence>
<dbReference type="Gene3D" id="1.10.10.10">
    <property type="entry name" value="Winged helix-like DNA-binding domain superfamily/Winged helix DNA-binding domain"/>
    <property type="match status" value="1"/>
</dbReference>
<dbReference type="Pfam" id="PF01638">
    <property type="entry name" value="HxlR"/>
    <property type="match status" value="1"/>
</dbReference>
<dbReference type="InterPro" id="IPR002577">
    <property type="entry name" value="HTH_HxlR"/>
</dbReference>
<comment type="caution">
    <text evidence="5">The sequence shown here is derived from an EMBL/GenBank/DDBJ whole genome shotgun (WGS) entry which is preliminary data.</text>
</comment>
<dbReference type="PANTHER" id="PTHR33204:SF29">
    <property type="entry name" value="TRANSCRIPTIONAL REGULATOR"/>
    <property type="match status" value="1"/>
</dbReference>
<dbReference type="AlphaFoldDB" id="A0A2S6HSM2"/>
<dbReference type="SUPFAM" id="SSF46785">
    <property type="entry name" value="Winged helix' DNA-binding domain"/>
    <property type="match status" value="1"/>
</dbReference>
<feature type="domain" description="HTH hxlR-type" evidence="4">
    <location>
        <begin position="24"/>
        <end position="120"/>
    </location>
</feature>
<evidence type="ECO:0000313" key="6">
    <source>
        <dbReference type="Proteomes" id="UP000237749"/>
    </source>
</evidence>
<dbReference type="InterPro" id="IPR036390">
    <property type="entry name" value="WH_DNA-bd_sf"/>
</dbReference>
<evidence type="ECO:0000259" key="4">
    <source>
        <dbReference type="PROSITE" id="PS51118"/>
    </source>
</evidence>
<keyword evidence="6" id="KW-1185">Reference proteome</keyword>
<dbReference type="RefSeq" id="WP_104437274.1">
    <property type="nucleotide sequence ID" value="NZ_PTJA01000006.1"/>
</dbReference>
<organism evidence="5 6">
    <name type="scientific">Lacrimispora xylanisolvens</name>
    <dbReference type="NCBI Taxonomy" id="384636"/>
    <lineage>
        <taxon>Bacteria</taxon>
        <taxon>Bacillati</taxon>
        <taxon>Bacillota</taxon>
        <taxon>Clostridia</taxon>
        <taxon>Lachnospirales</taxon>
        <taxon>Lachnospiraceae</taxon>
        <taxon>Lacrimispora</taxon>
    </lineage>
</organism>
<evidence type="ECO:0000313" key="5">
    <source>
        <dbReference type="EMBL" id="PPK80581.1"/>
    </source>
</evidence>
<keyword evidence="1" id="KW-0805">Transcription regulation</keyword>
<reference evidence="5 6" key="1">
    <citation type="submission" date="2018-02" db="EMBL/GenBank/DDBJ databases">
        <title>Genomic Encyclopedia of Archaeal and Bacterial Type Strains, Phase II (KMG-II): from individual species to whole genera.</title>
        <authorList>
            <person name="Goeker M."/>
        </authorList>
    </citation>
    <scope>NUCLEOTIDE SEQUENCE [LARGE SCALE GENOMIC DNA]</scope>
    <source>
        <strain evidence="5 6">DSM 3808</strain>
    </source>
</reference>
<dbReference type="InterPro" id="IPR036388">
    <property type="entry name" value="WH-like_DNA-bd_sf"/>
</dbReference>
<dbReference type="EMBL" id="PTJA01000006">
    <property type="protein sequence ID" value="PPK80581.1"/>
    <property type="molecule type" value="Genomic_DNA"/>
</dbReference>